<dbReference type="PROSITE" id="PS50296">
    <property type="entry name" value="SUI1"/>
    <property type="match status" value="1"/>
</dbReference>
<dbReference type="CDD" id="cd11610">
    <property type="entry name" value="eIF2D_N"/>
    <property type="match status" value="1"/>
</dbReference>
<feature type="compositionally biased region" description="Acidic residues" evidence="4">
    <location>
        <begin position="270"/>
        <end position="279"/>
    </location>
</feature>
<dbReference type="SUPFAM" id="SSF55159">
    <property type="entry name" value="eIF1-like"/>
    <property type="match status" value="1"/>
</dbReference>
<evidence type="ECO:0000259" key="5">
    <source>
        <dbReference type="PROSITE" id="PS50296"/>
    </source>
</evidence>
<name>A0A8C4QMK9_EPTBU</name>
<keyword evidence="2" id="KW-0963">Cytoplasm</keyword>
<dbReference type="PANTHER" id="PTHR12217">
    <property type="entry name" value="EUKARYOTIC TRANSLATION INITIATION FACTOR 2D"/>
    <property type="match status" value="1"/>
</dbReference>
<dbReference type="Pfam" id="PF26292">
    <property type="entry name" value="PUA_elF2D"/>
    <property type="match status" value="1"/>
</dbReference>
<dbReference type="GO" id="GO:0003723">
    <property type="term" value="F:RNA binding"/>
    <property type="evidence" value="ECO:0007669"/>
    <property type="project" value="InterPro"/>
</dbReference>
<dbReference type="PROSITE" id="PS51925">
    <property type="entry name" value="SWIB_MDM2"/>
    <property type="match status" value="1"/>
</dbReference>
<evidence type="ECO:0000259" key="6">
    <source>
        <dbReference type="PROSITE" id="PS51925"/>
    </source>
</evidence>
<dbReference type="CDD" id="cd11608">
    <property type="entry name" value="eIF2D_C"/>
    <property type="match status" value="1"/>
</dbReference>
<dbReference type="Gene3D" id="3.30.780.10">
    <property type="entry name" value="SUI1-like domain"/>
    <property type="match status" value="1"/>
</dbReference>
<dbReference type="PANTHER" id="PTHR12217:SF4">
    <property type="entry name" value="EUKARYOTIC TRANSLATION INITIATION FACTOR 2D"/>
    <property type="match status" value="1"/>
</dbReference>
<proteinExistence type="inferred from homology"/>
<dbReference type="GeneTree" id="ENSGT00550000074865"/>
<evidence type="ECO:0000256" key="3">
    <source>
        <dbReference type="ARBA" id="ARBA00022540"/>
    </source>
</evidence>
<feature type="region of interest" description="Disordered" evidence="4">
    <location>
        <begin position="243"/>
        <end position="284"/>
    </location>
</feature>
<dbReference type="InterPro" id="IPR057429">
    <property type="entry name" value="WH_eIF2D"/>
</dbReference>
<dbReference type="GO" id="GO:0001731">
    <property type="term" value="P:formation of translation preinitiation complex"/>
    <property type="evidence" value="ECO:0007669"/>
    <property type="project" value="InterPro"/>
</dbReference>
<dbReference type="Pfam" id="PF14974">
    <property type="entry name" value="P_C10"/>
    <property type="match status" value="1"/>
</dbReference>
<dbReference type="InterPro" id="IPR003121">
    <property type="entry name" value="SWIB_MDM2_domain"/>
</dbReference>
<dbReference type="InterPro" id="IPR048247">
    <property type="entry name" value="eIF2D_N"/>
</dbReference>
<sequence>MFVKAFRVKSNSALRGSESRKLRTDISTAFPKLSAEQLSCLLPGKRELAVLRVIDHHRQILTVYLVAGEPAFFVSSGRIVPTVYTLWKVPDLLPTLTTWPPVLTRLAGGADLMLPGVVIPPGGLPVLKPNELCSVHLVENRAPVAVGVTLMSSENMLAVSMRGRGVNILHTMSDHLWASGPKSSPPLLPLVEPEQPIATSDEEVCGANDEAGICVVENGEGGAMATSLEEQSEGDWYEDERLKKPGCKEEDQESEVQQEEDHHEIKEEVENQGEEESGEAVDSMTQEQHDWLLLQCCLHTLKSRIGPEDLPLAVATFYGNYIIPSCPKDTKVDIKRSSYKKLSRFMSSLQRRGLLQVKEITRGVQTITSVAWTHPEIVSFSKPKGVGSSDSVSARVKDMPAQTSECNYQTPEIFPLFVVPVCLQPLFACANIKKGAVLSRVEVREVITRYVKENDLVDRSNQSLVCVDPVLCDCLLDKEERPNCTSLRWDMLFSRCMKRLNVCHKVVFPGRKEEIRKGAVVPIEVTVARRGGNKKVTLVRNLELFGVDLEAFGRLLQRRAQASITSNLVPGQRSLSQLQVQGNQVALLSTLLVAILTQVLAAFAEPTNAARLQEARESACGDTCKMLQLVLPVAIVIQQQVIQNYGFSNDGEGVLKFTKVVRSHEAHDPEIAAMAAKLKSTFLPPLTLPTHNGTAGNS</sequence>
<keyword evidence="3" id="KW-0648">Protein biosynthesis</keyword>
<evidence type="ECO:0000256" key="4">
    <source>
        <dbReference type="SAM" id="MobiDB-lite"/>
    </source>
</evidence>
<evidence type="ECO:0000256" key="2">
    <source>
        <dbReference type="ARBA" id="ARBA00022490"/>
    </source>
</evidence>
<dbReference type="InterPro" id="IPR039759">
    <property type="entry name" value="eIF2D_SUI1"/>
</dbReference>
<dbReference type="InterPro" id="IPR036877">
    <property type="entry name" value="SUI1_dom_sf"/>
</dbReference>
<feature type="domain" description="DM2" evidence="6">
    <location>
        <begin position="415"/>
        <end position="499"/>
    </location>
</feature>
<feature type="domain" description="SUI1" evidence="5">
    <location>
        <begin position="523"/>
        <end position="596"/>
    </location>
</feature>
<dbReference type="SUPFAM" id="SSF88697">
    <property type="entry name" value="PUA domain-like"/>
    <property type="match status" value="1"/>
</dbReference>
<dbReference type="InterPro" id="IPR036885">
    <property type="entry name" value="SWIB_MDM2_dom_sf"/>
</dbReference>
<dbReference type="InterPro" id="IPR058886">
    <property type="entry name" value="SWIB_eIF2D"/>
</dbReference>
<dbReference type="AlphaFoldDB" id="A0A8C4QMK9"/>
<dbReference type="Proteomes" id="UP000694388">
    <property type="component" value="Unplaced"/>
</dbReference>
<keyword evidence="3" id="KW-0396">Initiation factor</keyword>
<dbReference type="Pfam" id="PF26291">
    <property type="entry name" value="SWIB_eIF2D"/>
    <property type="match status" value="1"/>
</dbReference>
<accession>A0A8C4QMK9</accession>
<dbReference type="Pfam" id="PF25304">
    <property type="entry name" value="WHD_eIF2D"/>
    <property type="match status" value="1"/>
</dbReference>
<dbReference type="InterPro" id="IPR041366">
    <property type="entry name" value="Pre-PUA"/>
</dbReference>
<dbReference type="InterPro" id="IPR004521">
    <property type="entry name" value="Uncharacterised_CHP00451"/>
</dbReference>
<reference evidence="7" key="1">
    <citation type="submission" date="2025-05" db="UniProtKB">
        <authorList>
            <consortium name="Ensembl"/>
        </authorList>
    </citation>
    <scope>IDENTIFICATION</scope>
</reference>
<dbReference type="GO" id="GO:0003743">
    <property type="term" value="F:translation initiation factor activity"/>
    <property type="evidence" value="ECO:0007669"/>
    <property type="project" value="UniProtKB-KW"/>
</dbReference>
<dbReference type="NCBIfam" id="TIGR00451">
    <property type="entry name" value="unchar_dom_2"/>
    <property type="match status" value="1"/>
</dbReference>
<dbReference type="Ensembl" id="ENSEBUT00000018304.1">
    <property type="protein sequence ID" value="ENSEBUP00000017728.1"/>
    <property type="gene ID" value="ENSEBUG00000011079.1"/>
</dbReference>
<dbReference type="SUPFAM" id="SSF47592">
    <property type="entry name" value="SWIB/MDM2 domain"/>
    <property type="match status" value="1"/>
</dbReference>
<protein>
    <submittedName>
        <fullName evidence="7">Eukaryotic translation initiation factor 2D</fullName>
    </submittedName>
</protein>
<dbReference type="InterPro" id="IPR026317">
    <property type="entry name" value="P_C10"/>
</dbReference>
<dbReference type="PROSITE" id="PS50890">
    <property type="entry name" value="PUA"/>
    <property type="match status" value="1"/>
</dbReference>
<dbReference type="InterPro" id="IPR001950">
    <property type="entry name" value="SUI1"/>
</dbReference>
<comment type="similarity">
    <text evidence="1">Belongs to the eIF2D family.</text>
</comment>
<dbReference type="Gene3D" id="3.10.400.20">
    <property type="match status" value="1"/>
</dbReference>
<feature type="compositionally biased region" description="Basic and acidic residues" evidence="4">
    <location>
        <begin position="259"/>
        <end position="269"/>
    </location>
</feature>
<evidence type="ECO:0000256" key="1">
    <source>
        <dbReference type="ARBA" id="ARBA00010359"/>
    </source>
</evidence>
<dbReference type="InterPro" id="IPR015947">
    <property type="entry name" value="PUA-like_sf"/>
</dbReference>
<evidence type="ECO:0000313" key="7">
    <source>
        <dbReference type="Ensembl" id="ENSEBUP00000017728.1"/>
    </source>
</evidence>
<dbReference type="CDD" id="cd21156">
    <property type="entry name" value="PUA_eIF2d-like"/>
    <property type="match status" value="1"/>
</dbReference>
<dbReference type="Pfam" id="PF17832">
    <property type="entry name" value="Pre-PUA"/>
    <property type="match status" value="1"/>
</dbReference>
<organism evidence="7 8">
    <name type="scientific">Eptatretus burgeri</name>
    <name type="common">Inshore hagfish</name>
    <dbReference type="NCBI Taxonomy" id="7764"/>
    <lineage>
        <taxon>Eukaryota</taxon>
        <taxon>Metazoa</taxon>
        <taxon>Chordata</taxon>
        <taxon>Craniata</taxon>
        <taxon>Vertebrata</taxon>
        <taxon>Cyclostomata</taxon>
        <taxon>Myxini</taxon>
        <taxon>Myxiniformes</taxon>
        <taxon>Myxinidae</taxon>
        <taxon>Eptatretinae</taxon>
        <taxon>Eptatretus</taxon>
    </lineage>
</organism>
<dbReference type="FunFam" id="3.10.400.20:FF:000002">
    <property type="entry name" value="Eukaryotic translation initiation factor 2D"/>
    <property type="match status" value="1"/>
</dbReference>
<keyword evidence="8" id="KW-1185">Reference proteome</keyword>
<evidence type="ECO:0000313" key="8">
    <source>
        <dbReference type="Proteomes" id="UP000694388"/>
    </source>
</evidence>
<dbReference type="InterPro" id="IPR048248">
    <property type="entry name" value="PUA_eIF2d-like"/>
</dbReference>
<dbReference type="Ensembl" id="ENSEBUT00000018334.1">
    <property type="protein sequence ID" value="ENSEBUP00000017758.1"/>
    <property type="gene ID" value="ENSEBUG00000011079.1"/>
</dbReference>
<dbReference type="InterPro" id="IPR039757">
    <property type="entry name" value="EIF2D"/>
</dbReference>